<organism evidence="1 2">
    <name type="scientific">Papaver atlanticum</name>
    <dbReference type="NCBI Taxonomy" id="357466"/>
    <lineage>
        <taxon>Eukaryota</taxon>
        <taxon>Viridiplantae</taxon>
        <taxon>Streptophyta</taxon>
        <taxon>Embryophyta</taxon>
        <taxon>Tracheophyta</taxon>
        <taxon>Spermatophyta</taxon>
        <taxon>Magnoliopsida</taxon>
        <taxon>Ranunculales</taxon>
        <taxon>Papaveraceae</taxon>
        <taxon>Papaveroideae</taxon>
        <taxon>Papaver</taxon>
    </lineage>
</organism>
<name>A0AAD4S9B3_9MAGN</name>
<keyword evidence="2" id="KW-1185">Reference proteome</keyword>
<feature type="non-terminal residue" evidence="1">
    <location>
        <position position="1"/>
    </location>
</feature>
<protein>
    <submittedName>
        <fullName evidence="1">Uncharacterized protein</fullName>
    </submittedName>
</protein>
<accession>A0AAD4S9B3</accession>
<dbReference type="AlphaFoldDB" id="A0AAD4S9B3"/>
<evidence type="ECO:0000313" key="2">
    <source>
        <dbReference type="Proteomes" id="UP001202328"/>
    </source>
</evidence>
<dbReference type="Proteomes" id="UP001202328">
    <property type="component" value="Unassembled WGS sequence"/>
</dbReference>
<comment type="caution">
    <text evidence="1">The sequence shown here is derived from an EMBL/GenBank/DDBJ whole genome shotgun (WGS) entry which is preliminary data.</text>
</comment>
<reference evidence="1" key="1">
    <citation type="submission" date="2022-04" db="EMBL/GenBank/DDBJ databases">
        <title>A functionally conserved STORR gene fusion in Papaver species that diverged 16.8 million years ago.</title>
        <authorList>
            <person name="Catania T."/>
        </authorList>
    </citation>
    <scope>NUCLEOTIDE SEQUENCE</scope>
    <source>
        <strain evidence="1">S-188037</strain>
    </source>
</reference>
<gene>
    <name evidence="1" type="ORF">MKW98_020226</name>
</gene>
<sequence length="71" mass="7410">LIGGAKSVFGVASDPSAAEVKSMGEAAFLGSKLHLTRVHLVRYCKPLDFVNGTAVPSVGEVFNFLGSVFIV</sequence>
<dbReference type="EMBL" id="JAJJMB010012369">
    <property type="protein sequence ID" value="KAI3877745.1"/>
    <property type="molecule type" value="Genomic_DNA"/>
</dbReference>
<proteinExistence type="predicted"/>
<evidence type="ECO:0000313" key="1">
    <source>
        <dbReference type="EMBL" id="KAI3877745.1"/>
    </source>
</evidence>